<gene>
    <name evidence="1" type="ORF">E2C01_071570</name>
</gene>
<proteinExistence type="predicted"/>
<dbReference type="EMBL" id="VSRR010045053">
    <property type="protein sequence ID" value="MPC77125.1"/>
    <property type="molecule type" value="Genomic_DNA"/>
</dbReference>
<evidence type="ECO:0000313" key="1">
    <source>
        <dbReference type="EMBL" id="MPC77125.1"/>
    </source>
</evidence>
<dbReference type="Proteomes" id="UP000324222">
    <property type="component" value="Unassembled WGS sequence"/>
</dbReference>
<organism evidence="1 2">
    <name type="scientific">Portunus trituberculatus</name>
    <name type="common">Swimming crab</name>
    <name type="synonym">Neptunus trituberculatus</name>
    <dbReference type="NCBI Taxonomy" id="210409"/>
    <lineage>
        <taxon>Eukaryota</taxon>
        <taxon>Metazoa</taxon>
        <taxon>Ecdysozoa</taxon>
        <taxon>Arthropoda</taxon>
        <taxon>Crustacea</taxon>
        <taxon>Multicrustacea</taxon>
        <taxon>Malacostraca</taxon>
        <taxon>Eumalacostraca</taxon>
        <taxon>Eucarida</taxon>
        <taxon>Decapoda</taxon>
        <taxon>Pleocyemata</taxon>
        <taxon>Brachyura</taxon>
        <taxon>Eubrachyura</taxon>
        <taxon>Portunoidea</taxon>
        <taxon>Portunidae</taxon>
        <taxon>Portuninae</taxon>
        <taxon>Portunus</taxon>
    </lineage>
</organism>
<name>A0A5B7I4S6_PORTR</name>
<dbReference type="AlphaFoldDB" id="A0A5B7I4S6"/>
<protein>
    <submittedName>
        <fullName evidence="1">Uncharacterized protein</fullName>
    </submittedName>
</protein>
<sequence length="91" mass="10321">MLVVSELVVRQFKASQICGLGKLVSIKVYGQVFETMCELGKQNRLFERKKPERNARTVGWRKAVLGKGQLETFPAAKPLQGILKLHEARHM</sequence>
<comment type="caution">
    <text evidence="1">The sequence shown here is derived from an EMBL/GenBank/DDBJ whole genome shotgun (WGS) entry which is preliminary data.</text>
</comment>
<accession>A0A5B7I4S6</accession>
<reference evidence="1 2" key="1">
    <citation type="submission" date="2019-05" db="EMBL/GenBank/DDBJ databases">
        <title>Another draft genome of Portunus trituberculatus and its Hox gene families provides insights of decapod evolution.</title>
        <authorList>
            <person name="Jeong J.-H."/>
            <person name="Song I."/>
            <person name="Kim S."/>
            <person name="Choi T."/>
            <person name="Kim D."/>
            <person name="Ryu S."/>
            <person name="Kim W."/>
        </authorList>
    </citation>
    <scope>NUCLEOTIDE SEQUENCE [LARGE SCALE GENOMIC DNA]</scope>
    <source>
        <tissue evidence="1">Muscle</tissue>
    </source>
</reference>
<keyword evidence="2" id="KW-1185">Reference proteome</keyword>
<evidence type="ECO:0000313" key="2">
    <source>
        <dbReference type="Proteomes" id="UP000324222"/>
    </source>
</evidence>